<accession>D2TWM8</accession>
<dbReference type="InterPro" id="IPR053735">
    <property type="entry name" value="Type_III_TA_endoRNase"/>
</dbReference>
<dbReference type="GO" id="GO:0003723">
    <property type="term" value="F:RNA binding"/>
    <property type="evidence" value="ECO:0007669"/>
    <property type="project" value="InterPro"/>
</dbReference>
<dbReference type="InterPro" id="IPR025911">
    <property type="entry name" value="ToxN/AbiQ_toxin"/>
</dbReference>
<proteinExistence type="predicted"/>
<dbReference type="Gene3D" id="3.10.129.130">
    <property type="match status" value="1"/>
</dbReference>
<organism evidence="1">
    <name type="scientific">Arsenophonus nasoniae</name>
    <name type="common">son-killer infecting Nasonia vitripennis</name>
    <dbReference type="NCBI Taxonomy" id="638"/>
    <lineage>
        <taxon>Bacteria</taxon>
        <taxon>Pseudomonadati</taxon>
        <taxon>Pseudomonadota</taxon>
        <taxon>Gammaproteobacteria</taxon>
        <taxon>Enterobacterales</taxon>
        <taxon>Morganellaceae</taxon>
        <taxon>Arsenophonus</taxon>
    </lineage>
</organism>
<protein>
    <submittedName>
        <fullName evidence="1">Uncharacterized protein</fullName>
    </submittedName>
</protein>
<gene>
    <name evidence="1" type="ORF">ARN_04650</name>
</gene>
<dbReference type="GO" id="GO:0004521">
    <property type="term" value="F:RNA endonuclease activity"/>
    <property type="evidence" value="ECO:0007669"/>
    <property type="project" value="InterPro"/>
</dbReference>
<dbReference type="Pfam" id="PF13958">
    <property type="entry name" value="ToxN_toxin"/>
    <property type="match status" value="1"/>
</dbReference>
<reference evidence="1" key="1">
    <citation type="journal article" date="2010" name="Insect Mol. Biol.">
        <title>The draft genome sequence of Arsenophonus nasoniae, son-killer bacterium of Nasonia vitripennis, reveals genes associated with virulence and symbiosis.</title>
        <authorList>
            <person name="Wilkes T."/>
            <person name="Darby A.C."/>
            <person name="Choi J."/>
            <person name="Colborne J.K."/>
            <person name="Werren J.H."/>
            <person name="Hurst G.D.D."/>
        </authorList>
    </citation>
    <scope>NUCLEOTIDE SEQUENCE</scope>
</reference>
<evidence type="ECO:0000313" key="1">
    <source>
        <dbReference type="EMBL" id="CBA71783.1"/>
    </source>
</evidence>
<dbReference type="EMBL" id="FN545160">
    <property type="protein sequence ID" value="CBA71783.1"/>
    <property type="molecule type" value="Genomic_DNA"/>
</dbReference>
<sequence length="115" mass="13182">MSLAMKRTKLGMVQLNNMIPVLSSEKTLLDLSTQAPKYQNMLNLQQQYLRKNKEKLQKKAEKLYKIVSKGYAKGLINQCCDFRTLEAAMKTYSSQVNQFASQDKLVTLTKMLAKN</sequence>
<dbReference type="AlphaFoldDB" id="D2TWM8"/>
<name>D2TWM8_9GAMM</name>